<organism evidence="2 3">
    <name type="scientific">Idiomarina fontislapidosi</name>
    <dbReference type="NCBI Taxonomy" id="263723"/>
    <lineage>
        <taxon>Bacteria</taxon>
        <taxon>Pseudomonadati</taxon>
        <taxon>Pseudomonadota</taxon>
        <taxon>Gammaproteobacteria</taxon>
        <taxon>Alteromonadales</taxon>
        <taxon>Idiomarinaceae</taxon>
        <taxon>Idiomarina</taxon>
    </lineage>
</organism>
<dbReference type="Pfam" id="PF06082">
    <property type="entry name" value="YjbH"/>
    <property type="match status" value="1"/>
</dbReference>
<dbReference type="RefSeq" id="WP_110576018.1">
    <property type="nucleotide sequence ID" value="NZ_PIPV01000013.1"/>
</dbReference>
<sequence>MKKWSVYTLAMAALGYIPNLLAQDISADRIYQPTQSDIGGAGLMQTPTGRMNRDGEFSVLYYDNDEYRRMALSLQLFPWLESTIRYTDVRTRLYSDSEGFSGDQTYKDRGLDVKIRLLEETRWLPETSLGLRDIAGTGQFASEFIAASKRFGPVDVTLGIGWGYLGRSGNIDNPLCDIADRFCDRANELSGEGGEFEIGDWFTGNAGVFGGIEYQTPWDPLIVKVEYDANDFSRESSRTPIIQDSHWNYGLHYRMNDNVNLKLSYERGNTWMFGFSFRTNFDDMTQYKRTDPVPAPTEPQLTSMDQLDTDELRSKLRKASGFYLKRFYLSDNGKKVTLVGNQSRYRYETMSLDRAAAVLANYLPASVTQYQFVDDVLGMPIAQVNVDAPTFKRAFYRADFTTRYKDSYELVNVNQEDDDQLLFERASELGLPDIGFRPYLEQSFGGPEAFYMYKLRMDGYFNWVPAENFLVNGVISGTIVDNYDKFNYLVEEGEAPLPRVRTYVREYSTQSDIVLTRAQGTYVKEWQDNLYSSFYGGYLERMFGGIGTEWLYRPLDKPWAVGVDINYARQRSFENHLGFRDYDVLTGHLTGYLRTDYFFDNTLLTVSAGRFLAKDWGVNFKFEKKFDSGIIVGAFAAKTNISAEEFGEGSFNKGFFISIPFDLLQINHSTGRGAIGWTPLTRDGGQMLQRAAHLYGITDARSRFYNEW</sequence>
<dbReference type="Proteomes" id="UP000287330">
    <property type="component" value="Unassembled WGS sequence"/>
</dbReference>
<dbReference type="AlphaFoldDB" id="A0A432XQY6"/>
<dbReference type="InterPro" id="IPR010344">
    <property type="entry name" value="YbjH"/>
</dbReference>
<evidence type="ECO:0000256" key="1">
    <source>
        <dbReference type="SAM" id="SignalP"/>
    </source>
</evidence>
<dbReference type="EMBL" id="PIPV01000013">
    <property type="protein sequence ID" value="RUO51127.1"/>
    <property type="molecule type" value="Genomic_DNA"/>
</dbReference>
<dbReference type="OrthoDB" id="19542at2"/>
<name>A0A432XQY6_9GAMM</name>
<keyword evidence="3" id="KW-1185">Reference proteome</keyword>
<evidence type="ECO:0000313" key="3">
    <source>
        <dbReference type="Proteomes" id="UP000287330"/>
    </source>
</evidence>
<reference evidence="3" key="1">
    <citation type="journal article" date="2018" name="Front. Microbiol.">
        <title>Genome-Based Analysis Reveals the Taxonomy and Diversity of the Family Idiomarinaceae.</title>
        <authorList>
            <person name="Liu Y."/>
            <person name="Lai Q."/>
            <person name="Shao Z."/>
        </authorList>
    </citation>
    <scope>NUCLEOTIDE SEQUENCE [LARGE SCALE GENOMIC DNA]</scope>
    <source>
        <strain evidence="3">F23</strain>
    </source>
</reference>
<keyword evidence="1" id="KW-0732">Signal</keyword>
<accession>A0A432XQY6</accession>
<protein>
    <submittedName>
        <fullName evidence="2">YjbH domain-containing protein</fullName>
    </submittedName>
</protein>
<gene>
    <name evidence="2" type="ORF">CWE25_12015</name>
</gene>
<feature type="chain" id="PRO_5019389254" evidence="1">
    <location>
        <begin position="23"/>
        <end position="708"/>
    </location>
</feature>
<comment type="caution">
    <text evidence="2">The sequence shown here is derived from an EMBL/GenBank/DDBJ whole genome shotgun (WGS) entry which is preliminary data.</text>
</comment>
<feature type="signal peptide" evidence="1">
    <location>
        <begin position="1"/>
        <end position="22"/>
    </location>
</feature>
<proteinExistence type="predicted"/>
<evidence type="ECO:0000313" key="2">
    <source>
        <dbReference type="EMBL" id="RUO51127.1"/>
    </source>
</evidence>